<dbReference type="PANTHER" id="PTHR42879">
    <property type="entry name" value="3-OXOACYL-(ACYL-CARRIER-PROTEIN) REDUCTASE"/>
    <property type="match status" value="1"/>
</dbReference>
<dbReference type="Pfam" id="PF13561">
    <property type="entry name" value="adh_short_C2"/>
    <property type="match status" value="1"/>
</dbReference>
<accession>A0A501PFF8</accession>
<dbReference type="FunFam" id="3.40.50.720:FF:000642">
    <property type="entry name" value="Short-chain dehydrogenase/reductase SDR"/>
    <property type="match status" value="1"/>
</dbReference>
<protein>
    <submittedName>
        <fullName evidence="2">SDR family oxidoreductase</fullName>
    </submittedName>
</protein>
<comment type="caution">
    <text evidence="2">The sequence shown here is derived from an EMBL/GenBank/DDBJ whole genome shotgun (WGS) entry which is preliminary data.</text>
</comment>
<evidence type="ECO:0000256" key="1">
    <source>
        <dbReference type="ARBA" id="ARBA00006484"/>
    </source>
</evidence>
<dbReference type="InterPro" id="IPR050259">
    <property type="entry name" value="SDR"/>
</dbReference>
<dbReference type="SUPFAM" id="SSF51735">
    <property type="entry name" value="NAD(P)-binding Rossmann-fold domains"/>
    <property type="match status" value="1"/>
</dbReference>
<dbReference type="CDD" id="cd05344">
    <property type="entry name" value="BKR_like_SDR_like"/>
    <property type="match status" value="1"/>
</dbReference>
<dbReference type="RefSeq" id="WP_139941372.1">
    <property type="nucleotide sequence ID" value="NZ_JBHSYP010000002.1"/>
</dbReference>
<comment type="similarity">
    <text evidence="1">Belongs to the short-chain dehydrogenases/reductases (SDR) family.</text>
</comment>
<dbReference type="PANTHER" id="PTHR42879:SF6">
    <property type="entry name" value="NADPH-DEPENDENT REDUCTASE BACG"/>
    <property type="match status" value="1"/>
</dbReference>
<dbReference type="InterPro" id="IPR036291">
    <property type="entry name" value="NAD(P)-bd_dom_sf"/>
</dbReference>
<keyword evidence="3" id="KW-1185">Reference proteome</keyword>
<dbReference type="EMBL" id="VFIY01000015">
    <property type="protein sequence ID" value="TPD59153.1"/>
    <property type="molecule type" value="Genomic_DNA"/>
</dbReference>
<dbReference type="PRINTS" id="PR00081">
    <property type="entry name" value="GDHRDH"/>
</dbReference>
<dbReference type="OrthoDB" id="9804774at2"/>
<proteinExistence type="inferred from homology"/>
<evidence type="ECO:0000313" key="3">
    <source>
        <dbReference type="Proteomes" id="UP000319148"/>
    </source>
</evidence>
<organism evidence="2 3">
    <name type="scientific">Emcibacter nanhaiensis</name>
    <dbReference type="NCBI Taxonomy" id="1505037"/>
    <lineage>
        <taxon>Bacteria</taxon>
        <taxon>Pseudomonadati</taxon>
        <taxon>Pseudomonadota</taxon>
        <taxon>Alphaproteobacteria</taxon>
        <taxon>Emcibacterales</taxon>
        <taxon>Emcibacteraceae</taxon>
        <taxon>Emcibacter</taxon>
    </lineage>
</organism>
<sequence>MDLGLKGRKAIVCASSKGLGRACAEHLAEAGVDLVLNARSAGPLRETAEQIRAAFGVKVTPVAADVTTEAGQEEIFAACPAPDILVNNAAGPPAGDFRDWSRADWHMALDGNMLAPIEMIRRCLDGMIARKFGRIVNITSAGVKSPFKPLGLSNGARTGLTGFIAGIARDGVAHNVTINNLLPGLFATDRMTSLLNMITTRDGISEEEAIAIFAKNFPAGRLGNPDEFGAYCAFLCSARAGYITGQNLLIDGGDYPGTF</sequence>
<name>A0A501PFF8_9PROT</name>
<dbReference type="Gene3D" id="3.40.50.720">
    <property type="entry name" value="NAD(P)-binding Rossmann-like Domain"/>
    <property type="match status" value="1"/>
</dbReference>
<dbReference type="InterPro" id="IPR002347">
    <property type="entry name" value="SDR_fam"/>
</dbReference>
<gene>
    <name evidence="2" type="ORF">FIV46_13060</name>
</gene>
<dbReference type="Proteomes" id="UP000319148">
    <property type="component" value="Unassembled WGS sequence"/>
</dbReference>
<dbReference type="AlphaFoldDB" id="A0A501PFF8"/>
<evidence type="ECO:0000313" key="2">
    <source>
        <dbReference type="EMBL" id="TPD59153.1"/>
    </source>
</evidence>
<reference evidence="3" key="1">
    <citation type="submission" date="2019-06" db="EMBL/GenBank/DDBJ databases">
        <title>The complete genome of Emcibacter congregatus ZYLT.</title>
        <authorList>
            <person name="Zhao Z."/>
        </authorList>
    </citation>
    <scope>NUCLEOTIDE SEQUENCE [LARGE SCALE GENOMIC DNA]</scope>
    <source>
        <strain evidence="3">MCCC 1A06723</strain>
    </source>
</reference>